<dbReference type="PANTHER" id="PTHR43459:SF3">
    <property type="entry name" value="ENOYL-COA HYDRATASE ECHA15 (ENOYL HYDRASE) (UNSATURATED ACYL-COA HYDRATASE) (CROTONASE)-RELATED"/>
    <property type="match status" value="1"/>
</dbReference>
<dbReference type="EMBL" id="JBHLTM010000016">
    <property type="protein sequence ID" value="MFC0683724.1"/>
    <property type="molecule type" value="Genomic_DNA"/>
</dbReference>
<evidence type="ECO:0000256" key="1">
    <source>
        <dbReference type="ARBA" id="ARBA00005254"/>
    </source>
</evidence>
<keyword evidence="3" id="KW-1185">Reference proteome</keyword>
<organism evidence="2 3">
    <name type="scientific">Novosphingobium clariflavum</name>
    <dbReference type="NCBI Taxonomy" id="2029884"/>
    <lineage>
        <taxon>Bacteria</taxon>
        <taxon>Pseudomonadati</taxon>
        <taxon>Pseudomonadota</taxon>
        <taxon>Alphaproteobacteria</taxon>
        <taxon>Sphingomonadales</taxon>
        <taxon>Sphingomonadaceae</taxon>
        <taxon>Novosphingobium</taxon>
    </lineage>
</organism>
<name>A0ABV6S4I2_9SPHN</name>
<dbReference type="CDD" id="cd06558">
    <property type="entry name" value="crotonase-like"/>
    <property type="match status" value="1"/>
</dbReference>
<dbReference type="InterPro" id="IPR029045">
    <property type="entry name" value="ClpP/crotonase-like_dom_sf"/>
</dbReference>
<gene>
    <name evidence="2" type="ORF">ACFFF8_03860</name>
</gene>
<evidence type="ECO:0000313" key="2">
    <source>
        <dbReference type="EMBL" id="MFC0683724.1"/>
    </source>
</evidence>
<evidence type="ECO:0000313" key="3">
    <source>
        <dbReference type="Proteomes" id="UP001589858"/>
    </source>
</evidence>
<dbReference type="Gene3D" id="1.10.12.10">
    <property type="entry name" value="Lyase 2-enoyl-coa Hydratase, Chain A, domain 2"/>
    <property type="match status" value="1"/>
</dbReference>
<accession>A0ABV6S4I2</accession>
<dbReference type="InterPro" id="IPR001753">
    <property type="entry name" value="Enoyl-CoA_hydra/iso"/>
</dbReference>
<reference evidence="2 3" key="1">
    <citation type="submission" date="2024-09" db="EMBL/GenBank/DDBJ databases">
        <authorList>
            <person name="Sun Q."/>
            <person name="Mori K."/>
        </authorList>
    </citation>
    <scope>NUCLEOTIDE SEQUENCE [LARGE SCALE GENOMIC DNA]</scope>
    <source>
        <strain evidence="2 3">CICC 11035S</strain>
    </source>
</reference>
<protein>
    <submittedName>
        <fullName evidence="2">Enoyl-CoA hydratase/isomerase family protein</fullName>
    </submittedName>
</protein>
<comment type="similarity">
    <text evidence="1">Belongs to the enoyl-CoA hydratase/isomerase family.</text>
</comment>
<dbReference type="InterPro" id="IPR014748">
    <property type="entry name" value="Enoyl-CoA_hydra_C"/>
</dbReference>
<sequence length="277" mass="29457">MSERHEGEIAMSQNALPEFDTILLAREGRLLRLTLSRPEAMNAVNLQLHDELAEALWFAQGDPGSDVIVITGAGRAFSAGGDLDHIENSARNPHLFDHEARIAKRIVLTLLDIDKPVICRLNGHAIGLGATLALLCDVIFAAEGAKIGDPHVGIGLVAGDGGAVIWAQRIGLTRAKEYLLTGELITASKAAEIGLVNHCLPAAELDAAVDAFCARLLGGAMMAIRATKVLTNLELKRLATAVMDAGIAYESVSVRSADHLEAVLALKEKRAPKFIGR</sequence>
<comment type="caution">
    <text evidence="2">The sequence shown here is derived from an EMBL/GenBank/DDBJ whole genome shotgun (WGS) entry which is preliminary data.</text>
</comment>
<proteinExistence type="inferred from homology"/>
<dbReference type="RefSeq" id="WP_379489277.1">
    <property type="nucleotide sequence ID" value="NZ_JAPCWC010000006.1"/>
</dbReference>
<dbReference type="Gene3D" id="3.90.226.10">
    <property type="entry name" value="2-enoyl-CoA Hydratase, Chain A, domain 1"/>
    <property type="match status" value="1"/>
</dbReference>
<dbReference type="SUPFAM" id="SSF52096">
    <property type="entry name" value="ClpP/crotonase"/>
    <property type="match status" value="1"/>
</dbReference>
<dbReference type="Pfam" id="PF00378">
    <property type="entry name" value="ECH_1"/>
    <property type="match status" value="1"/>
</dbReference>
<dbReference type="PANTHER" id="PTHR43459">
    <property type="entry name" value="ENOYL-COA HYDRATASE"/>
    <property type="match status" value="1"/>
</dbReference>
<dbReference type="Proteomes" id="UP001589858">
    <property type="component" value="Unassembled WGS sequence"/>
</dbReference>